<evidence type="ECO:0000313" key="4">
    <source>
        <dbReference type="EMBL" id="MDT4286198.1"/>
    </source>
</evidence>
<dbReference type="PRINTS" id="PR00081">
    <property type="entry name" value="GDHRDH"/>
</dbReference>
<evidence type="ECO:0000256" key="1">
    <source>
        <dbReference type="ARBA" id="ARBA00006484"/>
    </source>
</evidence>
<dbReference type="EMBL" id="JAVSOO010000007">
    <property type="protein sequence ID" value="MDT4286198.1"/>
    <property type="molecule type" value="Genomic_DNA"/>
</dbReference>
<dbReference type="InterPro" id="IPR002347">
    <property type="entry name" value="SDR_fam"/>
</dbReference>
<comment type="caution">
    <text evidence="5">The sequence shown here is derived from an EMBL/GenBank/DDBJ whole genome shotgun (WGS) entry which is preliminary data.</text>
</comment>
<evidence type="ECO:0000256" key="2">
    <source>
        <dbReference type="ARBA" id="ARBA00023002"/>
    </source>
</evidence>
<keyword evidence="7" id="KW-1185">Reference proteome</keyword>
<comment type="similarity">
    <text evidence="1 3">Belongs to the short-chain dehydrogenases/reductases (SDR) family.</text>
</comment>
<organism evidence="5 6">
    <name type="scientific">Staphylococcus haemolyticus</name>
    <dbReference type="NCBI Taxonomy" id="1283"/>
    <lineage>
        <taxon>Bacteria</taxon>
        <taxon>Bacillati</taxon>
        <taxon>Bacillota</taxon>
        <taxon>Bacilli</taxon>
        <taxon>Bacillales</taxon>
        <taxon>Staphylococcaceae</taxon>
        <taxon>Staphylococcus</taxon>
    </lineage>
</organism>
<gene>
    <name evidence="5" type="ORF">CV019_10490</name>
    <name evidence="4" type="ORF">RO950_04100</name>
</gene>
<dbReference type="Proteomes" id="UP001269271">
    <property type="component" value="Unassembled WGS sequence"/>
</dbReference>
<dbReference type="GeneID" id="93781457"/>
<evidence type="ECO:0000313" key="7">
    <source>
        <dbReference type="Proteomes" id="UP001269271"/>
    </source>
</evidence>
<dbReference type="CDD" id="cd05374">
    <property type="entry name" value="17beta-HSD-like_SDR_c"/>
    <property type="match status" value="1"/>
</dbReference>
<dbReference type="EMBL" id="PGWX01000368">
    <property type="protein sequence ID" value="PPJ72651.1"/>
    <property type="molecule type" value="Genomic_DNA"/>
</dbReference>
<dbReference type="InterPro" id="IPR051911">
    <property type="entry name" value="SDR_oxidoreductase"/>
</dbReference>
<dbReference type="Proteomes" id="UP000238153">
    <property type="component" value="Unassembled WGS sequence"/>
</dbReference>
<dbReference type="KEGG" id="shh:ShL2_01988"/>
<sequence>MLGKVILITGATSGIGYKTAEYLAAQGNIVYGAGRRIESLENIKQVNPLKLDLTNEASIKTAIDTIIANEGRIDVLVNNAGYGSYGAIEDVTIEEAKQQFEVNIFGLARITQLVLPHMRAQQSGHIINISSMGGRLTTYFGAWYHATKYALEAFSDALRMEVEEFGIEVSIIEPGGIKTDWGIIAADKLADSAKGGAYEATAMKVAQSMKKQYHSNLLSNPMVVTKAISKAIDSNKPKPRYLIGFAAKPLVFLHAILPTKVFDKMMKASNSI</sequence>
<evidence type="ECO:0000313" key="5">
    <source>
        <dbReference type="EMBL" id="PPJ72651.1"/>
    </source>
</evidence>
<evidence type="ECO:0000256" key="3">
    <source>
        <dbReference type="RuleBase" id="RU000363"/>
    </source>
</evidence>
<dbReference type="AlphaFoldDB" id="A0A2A1KAG5"/>
<dbReference type="InterPro" id="IPR036291">
    <property type="entry name" value="NAD(P)-bd_dom_sf"/>
</dbReference>
<dbReference type="PANTHER" id="PTHR43976">
    <property type="entry name" value="SHORT CHAIN DEHYDROGENASE"/>
    <property type="match status" value="1"/>
</dbReference>
<reference evidence="4 7" key="2">
    <citation type="submission" date="2023-08" db="EMBL/GenBank/DDBJ databases">
        <title>Genomic surveillance of Staphylococcus haemolyticus neonatal outbreak in southern France.</title>
        <authorList>
            <person name="Magnan C."/>
            <person name="Morsli M."/>
            <person name="Thiery B."/>
            <person name="Salipante F."/>
            <person name="Attar J."/>
            <person name="Massimo D.M."/>
            <person name="Ory J."/>
            <person name="Pantel A."/>
            <person name="Lavigne J.-P."/>
        </authorList>
    </citation>
    <scope>NUCLEOTIDE SEQUENCE [LARGE SCALE GENOMIC DNA]</scope>
    <source>
        <strain evidence="4 7">NSH026</strain>
    </source>
</reference>
<proteinExistence type="inferred from homology"/>
<dbReference type="PANTHER" id="PTHR43976:SF16">
    <property type="entry name" value="SHORT-CHAIN DEHYDROGENASE_REDUCTASE FAMILY PROTEIN"/>
    <property type="match status" value="1"/>
</dbReference>
<dbReference type="GO" id="GO:0016491">
    <property type="term" value="F:oxidoreductase activity"/>
    <property type="evidence" value="ECO:0007669"/>
    <property type="project" value="UniProtKB-KW"/>
</dbReference>
<evidence type="ECO:0000313" key="6">
    <source>
        <dbReference type="Proteomes" id="UP000238153"/>
    </source>
</evidence>
<reference evidence="5 6" key="1">
    <citation type="submission" date="2017-11" db="EMBL/GenBank/DDBJ databases">
        <authorList>
            <person name="Founou R.C."/>
            <person name="Founou L."/>
            <person name="Allam M."/>
            <person name="Ismail A."/>
            <person name="Essack S.Y."/>
        </authorList>
    </citation>
    <scope>NUCLEOTIDE SEQUENCE [LARGE SCALE GENOMIC DNA]</scope>
    <source>
        <strain evidence="5 6">G811N2B1</strain>
    </source>
</reference>
<dbReference type="SUPFAM" id="SSF51735">
    <property type="entry name" value="NAD(P)-binding Rossmann-fold domains"/>
    <property type="match status" value="1"/>
</dbReference>
<accession>A0A2A1KAG5</accession>
<dbReference type="Pfam" id="PF00106">
    <property type="entry name" value="adh_short"/>
    <property type="match status" value="1"/>
</dbReference>
<name>A0A2A1KAG5_STAHA</name>
<protein>
    <submittedName>
        <fullName evidence="5">Oxidoreductase</fullName>
    </submittedName>
</protein>
<dbReference type="NCBIfam" id="NF004826">
    <property type="entry name" value="PRK06182.1"/>
    <property type="match status" value="1"/>
</dbReference>
<dbReference type="Gene3D" id="3.40.50.720">
    <property type="entry name" value="NAD(P)-binding Rossmann-like Domain"/>
    <property type="match status" value="1"/>
</dbReference>
<dbReference type="STRING" id="1283.ShL2_01988"/>
<keyword evidence="2" id="KW-0560">Oxidoreductase</keyword>
<dbReference type="PRINTS" id="PR00080">
    <property type="entry name" value="SDRFAMILY"/>
</dbReference>
<dbReference type="RefSeq" id="WP_016930979.1">
    <property type="nucleotide sequence ID" value="NZ_BKAY01000008.1"/>
</dbReference>